<name>A0A0C2JGL4_9ACTN</name>
<dbReference type="SUPFAM" id="SSF69118">
    <property type="entry name" value="AhpD-like"/>
    <property type="match status" value="1"/>
</dbReference>
<dbReference type="PANTHER" id="PTHR34846:SF11">
    <property type="entry name" value="4-CARBOXYMUCONOLACTONE DECARBOXYLASE FAMILY PROTEIN (AFU_ORTHOLOGUE AFUA_6G11590)"/>
    <property type="match status" value="1"/>
</dbReference>
<dbReference type="Proteomes" id="UP000031675">
    <property type="component" value="Unassembled WGS sequence"/>
</dbReference>
<dbReference type="GO" id="GO:0051920">
    <property type="term" value="F:peroxiredoxin activity"/>
    <property type="evidence" value="ECO:0007669"/>
    <property type="project" value="InterPro"/>
</dbReference>
<dbReference type="EMBL" id="JROO01000003">
    <property type="protein sequence ID" value="KII00447.1"/>
    <property type="molecule type" value="Genomic_DNA"/>
</dbReference>
<dbReference type="InterPro" id="IPR029032">
    <property type="entry name" value="AhpD-like"/>
</dbReference>
<protein>
    <recommendedName>
        <fullName evidence="1">Carboxymuconolactone decarboxylase-like domain-containing protein</fullName>
    </recommendedName>
</protein>
<accession>A0A0C2JGL4</accession>
<evidence type="ECO:0000313" key="2">
    <source>
        <dbReference type="EMBL" id="KII00447.1"/>
    </source>
</evidence>
<organism evidence="2 3">
    <name type="scientific">Streptomonospora alba</name>
    <dbReference type="NCBI Taxonomy" id="183763"/>
    <lineage>
        <taxon>Bacteria</taxon>
        <taxon>Bacillati</taxon>
        <taxon>Actinomycetota</taxon>
        <taxon>Actinomycetes</taxon>
        <taxon>Streptosporangiales</taxon>
        <taxon>Nocardiopsidaceae</taxon>
        <taxon>Streptomonospora</taxon>
    </lineage>
</organism>
<proteinExistence type="predicted"/>
<feature type="domain" description="Carboxymuconolactone decarboxylase-like" evidence="1">
    <location>
        <begin position="55"/>
        <end position="137"/>
    </location>
</feature>
<dbReference type="AlphaFoldDB" id="A0A0C2JGL4"/>
<keyword evidence="3" id="KW-1185">Reference proteome</keyword>
<evidence type="ECO:0000313" key="3">
    <source>
        <dbReference type="Proteomes" id="UP000031675"/>
    </source>
</evidence>
<dbReference type="InterPro" id="IPR003779">
    <property type="entry name" value="CMD-like"/>
</dbReference>
<gene>
    <name evidence="2" type="ORF">LP52_01050</name>
</gene>
<dbReference type="Gene3D" id="1.20.1290.10">
    <property type="entry name" value="AhpD-like"/>
    <property type="match status" value="1"/>
</dbReference>
<dbReference type="Pfam" id="PF02627">
    <property type="entry name" value="CMD"/>
    <property type="match status" value="1"/>
</dbReference>
<comment type="caution">
    <text evidence="2">The sequence shown here is derived from an EMBL/GenBank/DDBJ whole genome shotgun (WGS) entry which is preliminary data.</text>
</comment>
<dbReference type="RefSeq" id="WP_040269912.1">
    <property type="nucleotide sequence ID" value="NZ_JROO01000003.1"/>
</dbReference>
<reference evidence="3" key="1">
    <citation type="journal article" date="2015" name="Chem. Biol.">
        <title>Structure, bioactivity, and resistance mechanism of streptomonomicin, an unusual lasso Peptide from an understudied halophilic actinomycete.</title>
        <authorList>
            <person name="Metelev M."/>
            <person name="Tietz J.I."/>
            <person name="Melby J.O."/>
            <person name="Blair P.M."/>
            <person name="Zhu L."/>
            <person name="Livnat I."/>
            <person name="Severinov K."/>
            <person name="Mitchell D.A."/>
        </authorList>
    </citation>
    <scope>NUCLEOTIDE SEQUENCE [LARGE SCALE GENOMIC DNA]</scope>
    <source>
        <strain evidence="3">YIM 90003</strain>
    </source>
</reference>
<evidence type="ECO:0000259" key="1">
    <source>
        <dbReference type="Pfam" id="PF02627"/>
    </source>
</evidence>
<dbReference type="STRING" id="183763.LP52_01050"/>
<dbReference type="PANTHER" id="PTHR34846">
    <property type="entry name" value="4-CARBOXYMUCONOLACTONE DECARBOXYLASE FAMILY PROTEIN (AFU_ORTHOLOGUE AFUA_6G11590)"/>
    <property type="match status" value="1"/>
</dbReference>
<sequence length="189" mass="20212">MHHGRIHWYAPDELGPEQRAIYDGVLAKYGSEPPFALFDERGRLHGPFNAMLAAPGVGAALQRLSAAVGAHTSLPERVRELVILTVAAARDSAFEWSAHRRLAAGAGLAEDEIAALSIGTAPESFGPADRAALDFARALLHDRDASDACHGRAAEHFGEAGVVELVTLVGYYDMLATLMRALRVPLPPE</sequence>